<accession>M2RKM5</accession>
<dbReference type="InterPro" id="IPR059179">
    <property type="entry name" value="MLKL-like_MCAfunc"/>
</dbReference>
<evidence type="ECO:0008006" key="3">
    <source>
        <dbReference type="Google" id="ProtNLM"/>
    </source>
</evidence>
<organism evidence="1 2">
    <name type="scientific">Ceriporiopsis subvermispora (strain B)</name>
    <name type="common">White-rot fungus</name>
    <name type="synonym">Gelatoporia subvermispora</name>
    <dbReference type="NCBI Taxonomy" id="914234"/>
    <lineage>
        <taxon>Eukaryota</taxon>
        <taxon>Fungi</taxon>
        <taxon>Dikarya</taxon>
        <taxon>Basidiomycota</taxon>
        <taxon>Agaricomycotina</taxon>
        <taxon>Agaricomycetes</taxon>
        <taxon>Polyporales</taxon>
        <taxon>Gelatoporiaceae</taxon>
        <taxon>Gelatoporia</taxon>
    </lineage>
</organism>
<dbReference type="AlphaFoldDB" id="M2RKM5"/>
<dbReference type="OrthoDB" id="2751284at2759"/>
<reference evidence="1 2" key="1">
    <citation type="journal article" date="2012" name="Proc. Natl. Acad. Sci. U.S.A.">
        <title>Comparative genomics of Ceriporiopsis subvermispora and Phanerochaete chrysosporium provide insight into selective ligninolysis.</title>
        <authorList>
            <person name="Fernandez-Fueyo E."/>
            <person name="Ruiz-Duenas F.J."/>
            <person name="Ferreira P."/>
            <person name="Floudas D."/>
            <person name="Hibbett D.S."/>
            <person name="Canessa P."/>
            <person name="Larrondo L.F."/>
            <person name="James T.Y."/>
            <person name="Seelenfreund D."/>
            <person name="Lobos S."/>
            <person name="Polanco R."/>
            <person name="Tello M."/>
            <person name="Honda Y."/>
            <person name="Watanabe T."/>
            <person name="Watanabe T."/>
            <person name="Ryu J.S."/>
            <person name="Kubicek C.P."/>
            <person name="Schmoll M."/>
            <person name="Gaskell J."/>
            <person name="Hammel K.E."/>
            <person name="St John F.J."/>
            <person name="Vanden Wymelenberg A."/>
            <person name="Sabat G."/>
            <person name="Splinter BonDurant S."/>
            <person name="Syed K."/>
            <person name="Yadav J.S."/>
            <person name="Doddapaneni H."/>
            <person name="Subramanian V."/>
            <person name="Lavin J.L."/>
            <person name="Oguiza J.A."/>
            <person name="Perez G."/>
            <person name="Pisabarro A.G."/>
            <person name="Ramirez L."/>
            <person name="Santoyo F."/>
            <person name="Master E."/>
            <person name="Coutinho P.M."/>
            <person name="Henrissat B."/>
            <person name="Lombard V."/>
            <person name="Magnuson J.K."/>
            <person name="Kuees U."/>
            <person name="Hori C."/>
            <person name="Igarashi K."/>
            <person name="Samejima M."/>
            <person name="Held B.W."/>
            <person name="Barry K.W."/>
            <person name="LaButti K.M."/>
            <person name="Lapidus A."/>
            <person name="Lindquist E.A."/>
            <person name="Lucas S.M."/>
            <person name="Riley R."/>
            <person name="Salamov A.A."/>
            <person name="Hoffmeister D."/>
            <person name="Schwenk D."/>
            <person name="Hadar Y."/>
            <person name="Yarden O."/>
            <person name="de Vries R.P."/>
            <person name="Wiebenga A."/>
            <person name="Stenlid J."/>
            <person name="Eastwood D."/>
            <person name="Grigoriev I.V."/>
            <person name="Berka R.M."/>
            <person name="Blanchette R.A."/>
            <person name="Kersten P."/>
            <person name="Martinez A.T."/>
            <person name="Vicuna R."/>
            <person name="Cullen D."/>
        </authorList>
    </citation>
    <scope>NUCLEOTIDE SEQUENCE [LARGE SCALE GENOMIC DNA]</scope>
    <source>
        <strain evidence="1 2">B</strain>
    </source>
</reference>
<dbReference type="EMBL" id="KB445794">
    <property type="protein sequence ID" value="EMD39371.1"/>
    <property type="molecule type" value="Genomic_DNA"/>
</dbReference>
<gene>
    <name evidence="1" type="ORF">CERSUDRAFT_82104</name>
</gene>
<proteinExistence type="predicted"/>
<sequence>MDEHLERNLTELLGTLCRIDEEVYTLTRMNRMSRFIHRGSISTSLDEHLETLDAASNSFNTACLIAIRLKMSSLANYGDYQLRLFRWCDLRLQSVPGRTWTVTRHAQSEVAGYEWDGEWDGRAVAVRVVHPKYSGRKDAIKTCLGIAPLCHHPYVAQVFGYSHPSSSEKFYVLERGSVNILKYFKTADTLTKLRSYLRMFVEYQETFEYLQTARFPVASIGQKHRHDQCLPSLALKEDGTILLSAEDLVNANLRCLAYRLCTLFTANGRPLMTDNSEDFSIATDSKALLSMIEASPREHMNVRQELPIWSEIWCYSWLSRISPVNPGDYGYIHPHTQSFVYLGNVFDLLHRSESYVWVKADYLHGEPTEVRHVCTLDEDNGGSRRYRLNPGVEELIAIDQQLPKPDASIFFWFHAYDVATYHGIDVKDLVLIDAIAYWRAIRTSPTCESRDIYDVLRGQTDVYFHQPPLSEMGTILSSFGHWSLLPEPSVGPWPDIHLPGVQLDCTVRVSYAHLNSFQAELLSCFAISRRNQSVPSLARRTPRLKEIV</sequence>
<protein>
    <recommendedName>
        <fullName evidence="3">Protein kinase domain-containing protein</fullName>
    </recommendedName>
</protein>
<dbReference type="STRING" id="914234.M2RKM5"/>
<dbReference type="Proteomes" id="UP000016930">
    <property type="component" value="Unassembled WGS sequence"/>
</dbReference>
<evidence type="ECO:0000313" key="1">
    <source>
        <dbReference type="EMBL" id="EMD39371.1"/>
    </source>
</evidence>
<name>M2RKM5_CERS8</name>
<dbReference type="CDD" id="cd21037">
    <property type="entry name" value="MLKL_NTD"/>
    <property type="match status" value="1"/>
</dbReference>
<evidence type="ECO:0000313" key="2">
    <source>
        <dbReference type="Proteomes" id="UP000016930"/>
    </source>
</evidence>
<keyword evidence="2" id="KW-1185">Reference proteome</keyword>
<dbReference type="HOGENOM" id="CLU_446876_0_0_1"/>